<dbReference type="CDD" id="cd04647">
    <property type="entry name" value="LbH_MAT_like"/>
    <property type="match status" value="1"/>
</dbReference>
<dbReference type="SUPFAM" id="SSF51161">
    <property type="entry name" value="Trimeric LpxA-like enzymes"/>
    <property type="match status" value="2"/>
</dbReference>
<dbReference type="InterPro" id="IPR011004">
    <property type="entry name" value="Trimer_LpxA-like_sf"/>
</dbReference>
<accession>A0ABT6YWA0</accession>
<dbReference type="InterPro" id="IPR051159">
    <property type="entry name" value="Hexapeptide_acetyltransf"/>
</dbReference>
<dbReference type="InterPro" id="IPR001451">
    <property type="entry name" value="Hexapep"/>
</dbReference>
<proteinExistence type="predicted"/>
<sequence length="230" mass="24965">MEKLIQFIKKDKNYKFTTSLSLLEMLIIFSERFFQVFRGLFYKLFFKSSKGLTFVGSNVKIKHKNMISLGKNVIIDDNVYLNGLSLNGIVLGDNVTISRNSIFVCSGVIRSKGVGIKIGDNTGINARAFLGGQGGIEIGSYVIIGPDVKIFSENHIFSSIELPIKDQGESRKGVKIGNNIWIGSGAIILDGVNLNDGCVVAAGSVVTKSFPQNSIIGGVPAKLIKTRTNE</sequence>
<organism evidence="1 2">
    <name type="scientific">Flectobacillus longus</name>
    <dbReference type="NCBI Taxonomy" id="2984207"/>
    <lineage>
        <taxon>Bacteria</taxon>
        <taxon>Pseudomonadati</taxon>
        <taxon>Bacteroidota</taxon>
        <taxon>Cytophagia</taxon>
        <taxon>Cytophagales</taxon>
        <taxon>Flectobacillaceae</taxon>
        <taxon>Flectobacillus</taxon>
    </lineage>
</organism>
<dbReference type="RefSeq" id="WP_283372056.1">
    <property type="nucleotide sequence ID" value="NZ_JASHID010000029.1"/>
</dbReference>
<reference evidence="1 2" key="1">
    <citation type="submission" date="2023-05" db="EMBL/GenBank/DDBJ databases">
        <title>Novel species of genus Flectobacillus isolated from stream in China.</title>
        <authorList>
            <person name="Lu H."/>
        </authorList>
    </citation>
    <scope>NUCLEOTIDE SEQUENCE [LARGE SCALE GENOMIC DNA]</scope>
    <source>
        <strain evidence="1 2">DC10W</strain>
    </source>
</reference>
<comment type="caution">
    <text evidence="1">The sequence shown here is derived from an EMBL/GenBank/DDBJ whole genome shotgun (WGS) entry which is preliminary data.</text>
</comment>
<keyword evidence="1" id="KW-0808">Transferase</keyword>
<dbReference type="EMBL" id="JASHID010000029">
    <property type="protein sequence ID" value="MDI9867401.1"/>
    <property type="molecule type" value="Genomic_DNA"/>
</dbReference>
<dbReference type="Proteomes" id="UP001236569">
    <property type="component" value="Unassembled WGS sequence"/>
</dbReference>
<dbReference type="Pfam" id="PF00132">
    <property type="entry name" value="Hexapep"/>
    <property type="match status" value="1"/>
</dbReference>
<dbReference type="GO" id="GO:0016746">
    <property type="term" value="F:acyltransferase activity"/>
    <property type="evidence" value="ECO:0007669"/>
    <property type="project" value="UniProtKB-KW"/>
</dbReference>
<evidence type="ECO:0000313" key="1">
    <source>
        <dbReference type="EMBL" id="MDI9867401.1"/>
    </source>
</evidence>
<gene>
    <name evidence="1" type="ORF">QM480_23865</name>
</gene>
<keyword evidence="1" id="KW-0012">Acyltransferase</keyword>
<dbReference type="Gene3D" id="2.160.10.10">
    <property type="entry name" value="Hexapeptide repeat proteins"/>
    <property type="match status" value="2"/>
</dbReference>
<name>A0ABT6YWA0_9BACT</name>
<keyword evidence="2" id="KW-1185">Reference proteome</keyword>
<protein>
    <submittedName>
        <fullName evidence="1">Acyltransferase</fullName>
        <ecNumber evidence="1">2.3.1.-</ecNumber>
    </submittedName>
</protein>
<evidence type="ECO:0000313" key="2">
    <source>
        <dbReference type="Proteomes" id="UP001236569"/>
    </source>
</evidence>
<dbReference type="PANTHER" id="PTHR23416">
    <property type="entry name" value="SIALIC ACID SYNTHASE-RELATED"/>
    <property type="match status" value="1"/>
</dbReference>
<dbReference type="EC" id="2.3.1.-" evidence="1"/>